<keyword evidence="1" id="KW-0479">Metal-binding</keyword>
<dbReference type="GO" id="GO:0008270">
    <property type="term" value="F:zinc ion binding"/>
    <property type="evidence" value="ECO:0007669"/>
    <property type="project" value="InterPro"/>
</dbReference>
<feature type="compositionally biased region" description="Low complexity" evidence="5">
    <location>
        <begin position="193"/>
        <end position="208"/>
    </location>
</feature>
<organism evidence="6 7">
    <name type="scientific">Clavibacter michiganensis subsp. michiganensis</name>
    <dbReference type="NCBI Taxonomy" id="33013"/>
    <lineage>
        <taxon>Bacteria</taxon>
        <taxon>Bacillati</taxon>
        <taxon>Actinomycetota</taxon>
        <taxon>Actinomycetes</taxon>
        <taxon>Micrococcales</taxon>
        <taxon>Microbacteriaceae</taxon>
        <taxon>Clavibacter</taxon>
    </lineage>
</organism>
<protein>
    <submittedName>
        <fullName evidence="6">Parathion hydrolase</fullName>
    </submittedName>
</protein>
<dbReference type="AlphaFoldDB" id="A0A251XP16"/>
<accession>A0A251XP16</accession>
<comment type="caution">
    <text evidence="6">The sequence shown here is derived from an EMBL/GenBank/DDBJ whole genome shotgun (WGS) entry which is preliminary data.</text>
</comment>
<evidence type="ECO:0000313" key="7">
    <source>
        <dbReference type="Proteomes" id="UP000195062"/>
    </source>
</evidence>
<keyword evidence="2 6" id="KW-0378">Hydrolase</keyword>
<comment type="similarity">
    <text evidence="4">Belongs to the metallo-dependent hydrolases superfamily. Phosphotriesterase family.</text>
</comment>
<sequence>MSGRIRTLLGDMEPDGLGAVDAHDHLFLSSPALPGEGLDDADAAERELRAFRRVGGGTVVQWTPRGLGRSLTELALISSRTGVHVVAATGRHRAALYARGSSTTALSGDGLADAFVRDVRDRRCGLVKVGVAVVSGSIPVDERDALDAAAAAHRATGVPSLCTWRAAPVRDRSSADWPRAASRPPRSCSGTWAGTPTTARSSTPPAGARGCASTRRPRGIRIRTIGSRGS</sequence>
<feature type="region of interest" description="Disordered" evidence="5">
    <location>
        <begin position="173"/>
        <end position="230"/>
    </location>
</feature>
<feature type="modified residue" description="N6-carboxylysine" evidence="3 4">
    <location>
        <position position="128"/>
    </location>
</feature>
<dbReference type="PROSITE" id="PS51347">
    <property type="entry name" value="PHOSPHOTRIESTERASE_2"/>
    <property type="match status" value="1"/>
</dbReference>
<gene>
    <name evidence="6" type="primary">opd</name>
    <name evidence="6" type="ORF">CMMCAS07_09650</name>
</gene>
<evidence type="ECO:0000256" key="2">
    <source>
        <dbReference type="ARBA" id="ARBA00022801"/>
    </source>
</evidence>
<keyword evidence="7" id="KW-1185">Reference proteome</keyword>
<dbReference type="InterPro" id="IPR001559">
    <property type="entry name" value="Phosphotriesterase"/>
</dbReference>
<dbReference type="PANTHER" id="PTHR10819">
    <property type="entry name" value="PHOSPHOTRIESTERASE-RELATED"/>
    <property type="match status" value="1"/>
</dbReference>
<dbReference type="InterPro" id="IPR032466">
    <property type="entry name" value="Metal_Hydrolase"/>
</dbReference>
<dbReference type="Gene3D" id="3.20.20.140">
    <property type="entry name" value="Metal-dependent hydrolases"/>
    <property type="match status" value="1"/>
</dbReference>
<evidence type="ECO:0000313" key="6">
    <source>
        <dbReference type="EMBL" id="OUE05201.1"/>
    </source>
</evidence>
<dbReference type="Pfam" id="PF02126">
    <property type="entry name" value="PTE"/>
    <property type="match status" value="1"/>
</dbReference>
<dbReference type="Proteomes" id="UP000195062">
    <property type="component" value="Unassembled WGS sequence"/>
</dbReference>
<name>A0A251XP16_CLAMM</name>
<evidence type="ECO:0000256" key="5">
    <source>
        <dbReference type="SAM" id="MobiDB-lite"/>
    </source>
</evidence>
<dbReference type="EMBL" id="MDHH01000001">
    <property type="protein sequence ID" value="OUE05201.1"/>
    <property type="molecule type" value="Genomic_DNA"/>
</dbReference>
<dbReference type="GO" id="GO:0016787">
    <property type="term" value="F:hydrolase activity"/>
    <property type="evidence" value="ECO:0007669"/>
    <property type="project" value="UniProtKB-KW"/>
</dbReference>
<proteinExistence type="inferred from homology"/>
<dbReference type="SUPFAM" id="SSF51556">
    <property type="entry name" value="Metallo-dependent hydrolases"/>
    <property type="match status" value="1"/>
</dbReference>
<evidence type="ECO:0000256" key="1">
    <source>
        <dbReference type="ARBA" id="ARBA00022723"/>
    </source>
</evidence>
<reference evidence="6 7" key="1">
    <citation type="submission" date="2016-08" db="EMBL/GenBank/DDBJ databases">
        <title>Genome sequence of Clavibacter michiganensis subsp. michiganensis strain CASJ007.</title>
        <authorList>
            <person name="Thapa S.P."/>
            <person name="Coaker G."/>
        </authorList>
    </citation>
    <scope>NUCLEOTIDE SEQUENCE [LARGE SCALE GENOMIC DNA]</scope>
    <source>
        <strain evidence="6">CASJ007</strain>
    </source>
</reference>
<evidence type="ECO:0000256" key="3">
    <source>
        <dbReference type="PIRSR" id="PIRSR601559-50"/>
    </source>
</evidence>
<evidence type="ECO:0000256" key="4">
    <source>
        <dbReference type="PROSITE-ProRule" id="PRU00679"/>
    </source>
</evidence>
<dbReference type="PANTHER" id="PTHR10819:SF3">
    <property type="entry name" value="PHOSPHOTRIESTERASE-RELATED PROTEIN"/>
    <property type="match status" value="1"/>
</dbReference>